<keyword evidence="4" id="KW-0346">Stress response</keyword>
<evidence type="ECO:0000256" key="3">
    <source>
        <dbReference type="ARBA" id="ARBA00022840"/>
    </source>
</evidence>
<reference evidence="4 5" key="1">
    <citation type="submission" date="2023-12" db="EMBL/GenBank/DDBJ databases">
        <title>A high-quality genome assembly for Dillenia turbinata (Dilleniales).</title>
        <authorList>
            <person name="Chanderbali A."/>
        </authorList>
    </citation>
    <scope>NUCLEOTIDE SEQUENCE [LARGE SCALE GENOMIC DNA]</scope>
    <source>
        <strain evidence="4">LSX21</strain>
        <tissue evidence="4">Leaf</tissue>
    </source>
</reference>
<evidence type="ECO:0000313" key="5">
    <source>
        <dbReference type="Proteomes" id="UP001370490"/>
    </source>
</evidence>
<comment type="similarity">
    <text evidence="1">Belongs to the heat shock protein 70 family.</text>
</comment>
<dbReference type="Gene3D" id="3.30.420.40">
    <property type="match status" value="1"/>
</dbReference>
<dbReference type="GO" id="GO:0140662">
    <property type="term" value="F:ATP-dependent protein folding chaperone"/>
    <property type="evidence" value="ECO:0007669"/>
    <property type="project" value="InterPro"/>
</dbReference>
<evidence type="ECO:0000313" key="4">
    <source>
        <dbReference type="EMBL" id="KAK6943883.1"/>
    </source>
</evidence>
<proteinExistence type="inferred from homology"/>
<accession>A0AAN8VZY6</accession>
<dbReference type="PANTHER" id="PTHR19375">
    <property type="entry name" value="HEAT SHOCK PROTEIN 70KDA"/>
    <property type="match status" value="1"/>
</dbReference>
<gene>
    <name evidence="4" type="ORF">RJ641_024985</name>
</gene>
<organism evidence="4 5">
    <name type="scientific">Dillenia turbinata</name>
    <dbReference type="NCBI Taxonomy" id="194707"/>
    <lineage>
        <taxon>Eukaryota</taxon>
        <taxon>Viridiplantae</taxon>
        <taxon>Streptophyta</taxon>
        <taxon>Embryophyta</taxon>
        <taxon>Tracheophyta</taxon>
        <taxon>Spermatophyta</taxon>
        <taxon>Magnoliopsida</taxon>
        <taxon>eudicotyledons</taxon>
        <taxon>Gunneridae</taxon>
        <taxon>Pentapetalae</taxon>
        <taxon>Dilleniales</taxon>
        <taxon>Dilleniaceae</taxon>
        <taxon>Dillenia</taxon>
    </lineage>
</organism>
<dbReference type="FunFam" id="3.30.420.40:FF:000028">
    <property type="entry name" value="heat shock 70 kDa protein-like"/>
    <property type="match status" value="1"/>
</dbReference>
<comment type="caution">
    <text evidence="4">The sequence shown here is derived from an EMBL/GenBank/DDBJ whole genome shotgun (WGS) entry which is preliminary data.</text>
</comment>
<dbReference type="InterPro" id="IPR043129">
    <property type="entry name" value="ATPase_NBD"/>
</dbReference>
<dbReference type="GO" id="GO:0005524">
    <property type="term" value="F:ATP binding"/>
    <property type="evidence" value="ECO:0007669"/>
    <property type="project" value="UniProtKB-KW"/>
</dbReference>
<dbReference type="Proteomes" id="UP001370490">
    <property type="component" value="Unassembled WGS sequence"/>
</dbReference>
<dbReference type="PRINTS" id="PR00301">
    <property type="entry name" value="HEATSHOCK70"/>
</dbReference>
<keyword evidence="3" id="KW-0067">ATP-binding</keyword>
<keyword evidence="2" id="KW-0547">Nucleotide-binding</keyword>
<evidence type="ECO:0000256" key="2">
    <source>
        <dbReference type="ARBA" id="ARBA00022741"/>
    </source>
</evidence>
<protein>
    <submittedName>
        <fullName evidence="4">Heat shock protein 70 family</fullName>
    </submittedName>
</protein>
<dbReference type="EMBL" id="JBAMMX010000003">
    <property type="protein sequence ID" value="KAK6943883.1"/>
    <property type="molecule type" value="Genomic_DNA"/>
</dbReference>
<dbReference type="SUPFAM" id="SSF53067">
    <property type="entry name" value="Actin-like ATPase domain"/>
    <property type="match status" value="1"/>
</dbReference>
<dbReference type="InterPro" id="IPR013126">
    <property type="entry name" value="Hsp_70_fam"/>
</dbReference>
<dbReference type="AlphaFoldDB" id="A0AAN8VZY6"/>
<name>A0AAN8VZY6_9MAGN</name>
<evidence type="ECO:0000256" key="1">
    <source>
        <dbReference type="ARBA" id="ARBA00007381"/>
    </source>
</evidence>
<keyword evidence="5" id="KW-1185">Reference proteome</keyword>
<dbReference type="Pfam" id="PF00012">
    <property type="entry name" value="HSP70"/>
    <property type="match status" value="1"/>
</dbReference>
<sequence length="96" mass="10725">MALSRESWNVETMIGIDLGTMYSCMAAYRDGQIEIIPNDQGNRITPSWVACTDTQRLVGEATKNQAASNAQRTIFDVKRLIGRMFDDYEVSSALCI</sequence>